<comment type="caution">
    <text evidence="3">The sequence shown here is derived from an EMBL/GenBank/DDBJ whole genome shotgun (WGS) entry which is preliminary data.</text>
</comment>
<dbReference type="Pfam" id="PF00561">
    <property type="entry name" value="Abhydrolase_1"/>
    <property type="match status" value="1"/>
</dbReference>
<feature type="domain" description="AB hydrolase-1" evidence="2">
    <location>
        <begin position="27"/>
        <end position="258"/>
    </location>
</feature>
<evidence type="ECO:0000313" key="4">
    <source>
        <dbReference type="Proteomes" id="UP000626220"/>
    </source>
</evidence>
<name>A0A8J3MB88_9RHOB</name>
<dbReference type="AlphaFoldDB" id="A0A8J3MB88"/>
<dbReference type="Gene3D" id="3.40.50.1820">
    <property type="entry name" value="alpha/beta hydrolase"/>
    <property type="match status" value="1"/>
</dbReference>
<keyword evidence="1 3" id="KW-0378">Hydrolase</keyword>
<gene>
    <name evidence="3" type="ORF">GCM10017056_51380</name>
</gene>
<evidence type="ECO:0000313" key="3">
    <source>
        <dbReference type="EMBL" id="GHF74423.1"/>
    </source>
</evidence>
<reference evidence="3" key="2">
    <citation type="submission" date="2020-09" db="EMBL/GenBank/DDBJ databases">
        <authorList>
            <person name="Sun Q."/>
            <person name="Kim S."/>
        </authorList>
    </citation>
    <scope>NUCLEOTIDE SEQUENCE</scope>
    <source>
        <strain evidence="3">KCTC 42650</strain>
    </source>
</reference>
<dbReference type="Proteomes" id="UP000626220">
    <property type="component" value="Unassembled WGS sequence"/>
</dbReference>
<dbReference type="SUPFAM" id="SSF53474">
    <property type="entry name" value="alpha/beta-Hydrolases"/>
    <property type="match status" value="1"/>
</dbReference>
<accession>A0A8J3MB88</accession>
<dbReference type="InterPro" id="IPR000073">
    <property type="entry name" value="AB_hydrolase_1"/>
</dbReference>
<dbReference type="PANTHER" id="PTHR43798">
    <property type="entry name" value="MONOACYLGLYCEROL LIPASE"/>
    <property type="match status" value="1"/>
</dbReference>
<evidence type="ECO:0000259" key="2">
    <source>
        <dbReference type="Pfam" id="PF00561"/>
    </source>
</evidence>
<organism evidence="3 4">
    <name type="scientific">Seohaeicola zhoushanensis</name>
    <dbReference type="NCBI Taxonomy" id="1569283"/>
    <lineage>
        <taxon>Bacteria</taxon>
        <taxon>Pseudomonadati</taxon>
        <taxon>Pseudomonadota</taxon>
        <taxon>Alphaproteobacteria</taxon>
        <taxon>Rhodobacterales</taxon>
        <taxon>Roseobacteraceae</taxon>
        <taxon>Seohaeicola</taxon>
    </lineage>
</organism>
<keyword evidence="4" id="KW-1185">Reference proteome</keyword>
<dbReference type="PANTHER" id="PTHR43798:SF31">
    <property type="entry name" value="AB HYDROLASE SUPERFAMILY PROTEIN YCLE"/>
    <property type="match status" value="1"/>
</dbReference>
<evidence type="ECO:0000256" key="1">
    <source>
        <dbReference type="ARBA" id="ARBA00022801"/>
    </source>
</evidence>
<dbReference type="GO" id="GO:0016020">
    <property type="term" value="C:membrane"/>
    <property type="evidence" value="ECO:0007669"/>
    <property type="project" value="TreeGrafter"/>
</dbReference>
<dbReference type="EMBL" id="BNCJ01000039">
    <property type="protein sequence ID" value="GHF74423.1"/>
    <property type="molecule type" value="Genomic_DNA"/>
</dbReference>
<proteinExistence type="predicted"/>
<dbReference type="InterPro" id="IPR050266">
    <property type="entry name" value="AB_hydrolase_sf"/>
</dbReference>
<dbReference type="InterPro" id="IPR029058">
    <property type="entry name" value="AB_hydrolase_fold"/>
</dbReference>
<sequence>MAFENKVVHANGNDFSCWFEGKGDKDIVLIHGEIHGKAYWEPQIREFMKDHRCLAYDRRGHHGSDTAAFGFSVENQTRDLRALLDHFGMRRPRIVALAFGSTIAANFANQNPDRVESMVIGAWGELHDALSYLQRWEVAGRLSAEAFEAGGKPALVDLLRREGGKTMYMVIPPEGDPLREPVIDLMASHSAAHYRSGMLEVASSVPDLVSRFEQLDLPVLGICGADDPFKDEPEMLSRMKNFREASMIEGGGRFAHWQQPGVFNRVARDFFESGRVR</sequence>
<protein>
    <submittedName>
        <fullName evidence="3">Alpha/beta hydrolase</fullName>
    </submittedName>
</protein>
<dbReference type="RefSeq" id="WP_189682998.1">
    <property type="nucleotide sequence ID" value="NZ_BNCJ01000039.1"/>
</dbReference>
<dbReference type="GO" id="GO:0016787">
    <property type="term" value="F:hydrolase activity"/>
    <property type="evidence" value="ECO:0007669"/>
    <property type="project" value="UniProtKB-KW"/>
</dbReference>
<reference evidence="3" key="1">
    <citation type="journal article" date="2014" name="Int. J. Syst. Evol. Microbiol.">
        <title>Complete genome sequence of Corynebacterium casei LMG S-19264T (=DSM 44701T), isolated from a smear-ripened cheese.</title>
        <authorList>
            <consortium name="US DOE Joint Genome Institute (JGI-PGF)"/>
            <person name="Walter F."/>
            <person name="Albersmeier A."/>
            <person name="Kalinowski J."/>
            <person name="Ruckert C."/>
        </authorList>
    </citation>
    <scope>NUCLEOTIDE SEQUENCE</scope>
    <source>
        <strain evidence="3">KCTC 42650</strain>
    </source>
</reference>